<organism evidence="1 2">
    <name type="scientific">Fistulina hepatica ATCC 64428</name>
    <dbReference type="NCBI Taxonomy" id="1128425"/>
    <lineage>
        <taxon>Eukaryota</taxon>
        <taxon>Fungi</taxon>
        <taxon>Dikarya</taxon>
        <taxon>Basidiomycota</taxon>
        <taxon>Agaricomycotina</taxon>
        <taxon>Agaricomycetes</taxon>
        <taxon>Agaricomycetidae</taxon>
        <taxon>Agaricales</taxon>
        <taxon>Fistulinaceae</taxon>
        <taxon>Fistulina</taxon>
    </lineage>
</organism>
<gene>
    <name evidence="1" type="ORF">FISHEDRAFT_20923</name>
</gene>
<proteinExistence type="predicted"/>
<evidence type="ECO:0000313" key="2">
    <source>
        <dbReference type="Proteomes" id="UP000054144"/>
    </source>
</evidence>
<protein>
    <submittedName>
        <fullName evidence="1">Uncharacterized protein</fullName>
    </submittedName>
</protein>
<sequence>LCLACSASLFPKGEVFITPCCARPICNSCISSNPRLARYNPCIACQFIGSSSSKSTTRPSALLSPNFDGAIRDEDTFVLGDSDEDED</sequence>
<feature type="non-terminal residue" evidence="1">
    <location>
        <position position="1"/>
    </location>
</feature>
<dbReference type="OrthoDB" id="2107166at2759"/>
<reference evidence="1 2" key="1">
    <citation type="journal article" date="2015" name="Fungal Genet. Biol.">
        <title>Evolution of novel wood decay mechanisms in Agaricales revealed by the genome sequences of Fistulina hepatica and Cylindrobasidium torrendii.</title>
        <authorList>
            <person name="Floudas D."/>
            <person name="Held B.W."/>
            <person name="Riley R."/>
            <person name="Nagy L.G."/>
            <person name="Koehler G."/>
            <person name="Ransdell A.S."/>
            <person name="Younus H."/>
            <person name="Chow J."/>
            <person name="Chiniquy J."/>
            <person name="Lipzen A."/>
            <person name="Tritt A."/>
            <person name="Sun H."/>
            <person name="Haridas S."/>
            <person name="LaButti K."/>
            <person name="Ohm R.A."/>
            <person name="Kues U."/>
            <person name="Blanchette R.A."/>
            <person name="Grigoriev I.V."/>
            <person name="Minto R.E."/>
            <person name="Hibbett D.S."/>
        </authorList>
    </citation>
    <scope>NUCLEOTIDE SEQUENCE [LARGE SCALE GENOMIC DNA]</scope>
    <source>
        <strain evidence="1 2">ATCC 64428</strain>
    </source>
</reference>
<name>A0A0D7AIU9_9AGAR</name>
<dbReference type="EMBL" id="KN881648">
    <property type="protein sequence ID" value="KIY51785.1"/>
    <property type="molecule type" value="Genomic_DNA"/>
</dbReference>
<keyword evidence="2" id="KW-1185">Reference proteome</keyword>
<feature type="non-terminal residue" evidence="1">
    <location>
        <position position="87"/>
    </location>
</feature>
<accession>A0A0D7AIU9</accession>
<dbReference type="Proteomes" id="UP000054144">
    <property type="component" value="Unassembled WGS sequence"/>
</dbReference>
<dbReference type="AlphaFoldDB" id="A0A0D7AIU9"/>
<evidence type="ECO:0000313" key="1">
    <source>
        <dbReference type="EMBL" id="KIY51785.1"/>
    </source>
</evidence>